<evidence type="ECO:0000313" key="1">
    <source>
        <dbReference type="EMBL" id="KAK3308310.1"/>
    </source>
</evidence>
<dbReference type="EMBL" id="JAUDZG010000002">
    <property type="protein sequence ID" value="KAK3308310.1"/>
    <property type="molecule type" value="Genomic_DNA"/>
</dbReference>
<protein>
    <submittedName>
        <fullName evidence="1">Uncharacterized protein</fullName>
    </submittedName>
</protein>
<dbReference type="Proteomes" id="UP001273166">
    <property type="component" value="Unassembled WGS sequence"/>
</dbReference>
<keyword evidence="2" id="KW-1185">Reference proteome</keyword>
<gene>
    <name evidence="1" type="ORF">B0T15DRAFT_105011</name>
</gene>
<comment type="caution">
    <text evidence="1">The sequence shown here is derived from an EMBL/GenBank/DDBJ whole genome shotgun (WGS) entry which is preliminary data.</text>
</comment>
<reference evidence="1" key="1">
    <citation type="journal article" date="2023" name="Mol. Phylogenet. Evol.">
        <title>Genome-scale phylogeny and comparative genomics of the fungal order Sordariales.</title>
        <authorList>
            <person name="Hensen N."/>
            <person name="Bonometti L."/>
            <person name="Westerberg I."/>
            <person name="Brannstrom I.O."/>
            <person name="Guillou S."/>
            <person name="Cros-Aarteil S."/>
            <person name="Calhoun S."/>
            <person name="Haridas S."/>
            <person name="Kuo A."/>
            <person name="Mondo S."/>
            <person name="Pangilinan J."/>
            <person name="Riley R."/>
            <person name="LaButti K."/>
            <person name="Andreopoulos B."/>
            <person name="Lipzen A."/>
            <person name="Chen C."/>
            <person name="Yan M."/>
            <person name="Daum C."/>
            <person name="Ng V."/>
            <person name="Clum A."/>
            <person name="Steindorff A."/>
            <person name="Ohm R.A."/>
            <person name="Martin F."/>
            <person name="Silar P."/>
            <person name="Natvig D.O."/>
            <person name="Lalanne C."/>
            <person name="Gautier V."/>
            <person name="Ament-Velasquez S.L."/>
            <person name="Kruys A."/>
            <person name="Hutchinson M.I."/>
            <person name="Powell A.J."/>
            <person name="Barry K."/>
            <person name="Miller A.N."/>
            <person name="Grigoriev I.V."/>
            <person name="Debuchy R."/>
            <person name="Gladieux P."/>
            <person name="Hiltunen Thoren M."/>
            <person name="Johannesson H."/>
        </authorList>
    </citation>
    <scope>NUCLEOTIDE SEQUENCE</scope>
    <source>
        <strain evidence="1">CBS 333.67</strain>
    </source>
</reference>
<reference evidence="1" key="2">
    <citation type="submission" date="2023-06" db="EMBL/GenBank/DDBJ databases">
        <authorList>
            <consortium name="Lawrence Berkeley National Laboratory"/>
            <person name="Mondo S.J."/>
            <person name="Hensen N."/>
            <person name="Bonometti L."/>
            <person name="Westerberg I."/>
            <person name="Brannstrom I.O."/>
            <person name="Guillou S."/>
            <person name="Cros-Aarteil S."/>
            <person name="Calhoun S."/>
            <person name="Haridas S."/>
            <person name="Kuo A."/>
            <person name="Pangilinan J."/>
            <person name="Riley R."/>
            <person name="Labutti K."/>
            <person name="Andreopoulos B."/>
            <person name="Lipzen A."/>
            <person name="Chen C."/>
            <person name="Yanf M."/>
            <person name="Daum C."/>
            <person name="Ng V."/>
            <person name="Clum A."/>
            <person name="Steindorff A."/>
            <person name="Ohm R."/>
            <person name="Martin F."/>
            <person name="Silar P."/>
            <person name="Natvig D."/>
            <person name="Lalanne C."/>
            <person name="Gautier V."/>
            <person name="Ament-Velasquez S.L."/>
            <person name="Kruys A."/>
            <person name="Hutchinson M.I."/>
            <person name="Powell A.J."/>
            <person name="Barry K."/>
            <person name="Miller A.N."/>
            <person name="Grigoriev I.V."/>
            <person name="Debuchy R."/>
            <person name="Gladieux P."/>
            <person name="Thoren M.H."/>
            <person name="Johannesson H."/>
        </authorList>
    </citation>
    <scope>NUCLEOTIDE SEQUENCE</scope>
    <source>
        <strain evidence="1">CBS 333.67</strain>
    </source>
</reference>
<evidence type="ECO:0000313" key="2">
    <source>
        <dbReference type="Proteomes" id="UP001273166"/>
    </source>
</evidence>
<dbReference type="AlphaFoldDB" id="A0AAJ0GYP0"/>
<sequence length="191" mass="21605">MLVARGYYQDSCPRISPELLQKLLLEIRDLKEMVADPRAMQRRLEACFTPSGRITGPPSSGHRYLTSIGELEHPSIVGATRTRVGVSQHTAAVHGAVPRESLQEVYDHVLLYLGQFLKNIFSLLLRYVQPSRDLGQQLLAKFNLTFLDAVGSPPRILPSEIFQSFKVFRVFVQEQFKGIPLIDRGRFLLLS</sequence>
<dbReference type="RefSeq" id="XP_062724090.1">
    <property type="nucleotide sequence ID" value="XM_062861415.1"/>
</dbReference>
<accession>A0AAJ0GYP0</accession>
<name>A0AAJ0GYP0_9PEZI</name>
<proteinExistence type="predicted"/>
<organism evidence="1 2">
    <name type="scientific">Chaetomium strumarium</name>
    <dbReference type="NCBI Taxonomy" id="1170767"/>
    <lineage>
        <taxon>Eukaryota</taxon>
        <taxon>Fungi</taxon>
        <taxon>Dikarya</taxon>
        <taxon>Ascomycota</taxon>
        <taxon>Pezizomycotina</taxon>
        <taxon>Sordariomycetes</taxon>
        <taxon>Sordariomycetidae</taxon>
        <taxon>Sordariales</taxon>
        <taxon>Chaetomiaceae</taxon>
        <taxon>Chaetomium</taxon>
    </lineage>
</organism>
<dbReference type="GeneID" id="87880244"/>